<dbReference type="Proteomes" id="UP000007305">
    <property type="component" value="Chromosome 3"/>
</dbReference>
<evidence type="ECO:0000313" key="18">
    <source>
        <dbReference type="EnsemblPlants" id="Zm00001eb130060_P002"/>
    </source>
</evidence>
<dbReference type="InterPro" id="IPR003808">
    <property type="entry name" value="Fe-S_metab-assoc_dom"/>
</dbReference>
<comment type="subcellular location">
    <subcellularLocation>
        <location evidence="2">Plastid</location>
        <location evidence="2">Chloroplast</location>
    </subcellularLocation>
</comment>
<evidence type="ECO:0000256" key="13">
    <source>
        <dbReference type="ARBA" id="ARBA00023014"/>
    </source>
</evidence>
<keyword evidence="8" id="KW-0662">Pyridine nucleotide biosynthesis</keyword>
<dbReference type="GO" id="GO:0051176">
    <property type="term" value="P:positive regulation of sulfur metabolic process"/>
    <property type="evidence" value="ECO:0007669"/>
    <property type="project" value="EnsemblPlants"/>
</dbReference>
<dbReference type="SUPFAM" id="SSF142754">
    <property type="entry name" value="NadA-like"/>
    <property type="match status" value="1"/>
</dbReference>
<reference evidence="19" key="1">
    <citation type="submission" date="2015-12" db="EMBL/GenBank/DDBJ databases">
        <title>Update maize B73 reference genome by single molecule sequencing technologies.</title>
        <authorList>
            <consortium name="Maize Genome Sequencing Project"/>
            <person name="Ware D."/>
        </authorList>
    </citation>
    <scope>NUCLEOTIDE SEQUENCE [LARGE SCALE GENOMIC DNA]</scope>
    <source>
        <strain evidence="19">cv. B73</strain>
    </source>
</reference>
<dbReference type="Gene3D" id="3.90.1010.10">
    <property type="match status" value="1"/>
</dbReference>
<keyword evidence="5" id="KW-0004">4Fe-4S</keyword>
<dbReference type="Gene3D" id="3.40.50.10800">
    <property type="entry name" value="NadA-like"/>
    <property type="match status" value="3"/>
</dbReference>
<dbReference type="InterPro" id="IPR003473">
    <property type="entry name" value="NadA"/>
</dbReference>
<dbReference type="UniPathway" id="UPA00253">
    <property type="reaction ID" value="UER00327"/>
</dbReference>
<evidence type="ECO:0000256" key="9">
    <source>
        <dbReference type="ARBA" id="ARBA00022679"/>
    </source>
</evidence>
<evidence type="ECO:0000256" key="6">
    <source>
        <dbReference type="ARBA" id="ARBA00022528"/>
    </source>
</evidence>
<evidence type="ECO:0007829" key="20">
    <source>
        <dbReference type="PeptideAtlas" id="A0A804N2M7"/>
    </source>
</evidence>
<evidence type="ECO:0000256" key="14">
    <source>
        <dbReference type="ARBA" id="ARBA00052166"/>
    </source>
</evidence>
<evidence type="ECO:0000256" key="16">
    <source>
        <dbReference type="ARBA" id="ARBA00073351"/>
    </source>
</evidence>
<keyword evidence="7" id="KW-0934">Plastid</keyword>
<dbReference type="AlphaFoldDB" id="A0A804N2M7"/>
<dbReference type="Gramene" id="Zm00001eb130060_T003">
    <property type="protein sequence ID" value="Zm00001eb130060_P003"/>
    <property type="gene ID" value="Zm00001eb130060"/>
</dbReference>
<comment type="catalytic activity">
    <reaction evidence="14">
        <text>iminosuccinate + dihydroxyacetone phosphate = quinolinate + phosphate + 2 H2O + H(+)</text>
        <dbReference type="Rhea" id="RHEA:25888"/>
        <dbReference type="ChEBI" id="CHEBI:15377"/>
        <dbReference type="ChEBI" id="CHEBI:15378"/>
        <dbReference type="ChEBI" id="CHEBI:29959"/>
        <dbReference type="ChEBI" id="CHEBI:43474"/>
        <dbReference type="ChEBI" id="CHEBI:57642"/>
        <dbReference type="ChEBI" id="CHEBI:77875"/>
        <dbReference type="EC" id="2.5.1.72"/>
    </reaction>
</comment>
<reference evidence="18" key="3">
    <citation type="submission" date="2021-05" db="UniProtKB">
        <authorList>
            <consortium name="EnsemblPlants"/>
        </authorList>
    </citation>
    <scope>IDENTIFICATION</scope>
    <source>
        <strain evidence="18">cv. B73</strain>
    </source>
</reference>
<dbReference type="GO" id="GO:0009060">
    <property type="term" value="P:aerobic respiration"/>
    <property type="evidence" value="ECO:0007669"/>
    <property type="project" value="EnsemblPlants"/>
</dbReference>
<keyword evidence="10" id="KW-0479">Metal-binding</keyword>
<dbReference type="GO" id="GO:0042803">
    <property type="term" value="F:protein homodimerization activity"/>
    <property type="evidence" value="ECO:0007669"/>
    <property type="project" value="EnsemblPlants"/>
</dbReference>
<keyword evidence="12" id="KW-0408">Iron</keyword>
<keyword evidence="13" id="KW-0411">Iron-sulfur</keyword>
<dbReference type="KEGG" id="zma:103650090"/>
<keyword evidence="19" id="KW-1185">Reference proteome</keyword>
<evidence type="ECO:0000313" key="19">
    <source>
        <dbReference type="Proteomes" id="UP000007305"/>
    </source>
</evidence>
<keyword evidence="9" id="KW-0808">Transferase</keyword>
<accession>A0A804N2M7</accession>
<name>A0A804N2M7_MAIZE</name>
<keyword evidence="20" id="KW-1267">Proteomics identification</keyword>
<evidence type="ECO:0000256" key="8">
    <source>
        <dbReference type="ARBA" id="ARBA00022642"/>
    </source>
</evidence>
<dbReference type="OrthoDB" id="66991at2759"/>
<dbReference type="GO" id="GO:0008987">
    <property type="term" value="F:quinolinate synthetase A activity"/>
    <property type="evidence" value="ECO:0000318"/>
    <property type="project" value="GO_Central"/>
</dbReference>
<dbReference type="FunFam" id="3.40.50.10800:FF:000008">
    <property type="entry name" value="Quinolinate synthase chloroplastic"/>
    <property type="match status" value="1"/>
</dbReference>
<sequence>MDAAAAASLLPRAAASSLLPRRVLSPLHVSRSGLLPRQSSFLAARCAHSRAPPPHPPLPRADCDDAAAKAHPRLRLRLLAEEFRALPSDADRARRLLSLAAALPRLPEPDRAQGNRVMGCVARVWLVARCNASTGWRMWFSADSDSDLSRGYCACLVAALDGAKPEDVLAVDPADPDLAPLGAGTTAAWSRASTWHNVLVGMQKRARTAIAAREGRHPGKPFPSLVIARDGAVSAQGSYAEAQAMFLSPDESKVSGLVNTLKEKKIGIVAHFYMDPEVQGILTAAKKQWPHIQISDSLIMADSAVKMAEAGCDYITVLGVDFMSENVRAVLDQAGFNKVVVYRMSSEPIGCSLADAASSCEYTHFLREASRCYPSLHVIYINTSLETKAHAHELVPTITCTSSNVVPTILQAFSQIPNVNVWYGPDSYMGANIADLFQRMATMSDEEIAKIHPDHNRKSLSSLLPRLHYYQSGNCMVHDMFGHEVVEKIKEQYCDAFLTAHFEVPGEMFSLAMEAKQRGMGVVGSTQNILDFIKDHVMGALDKNVDEHLQFVLGTESGMITSIVAAVQELLHFYSSQERANIKVEIVFPVSSDAISKTSNGSHHVGSSMATDLDNLTIVPGVSSGEGCSIHGGCASCPYMKMNTLGSLIKICHQLPDKNNKLSVYQANRINVRTPLGKSVAEVGCEPILHMRHFQKTRRLPNKLVHQVVHGNGDKPLQ</sequence>
<evidence type="ECO:0000256" key="2">
    <source>
        <dbReference type="ARBA" id="ARBA00004229"/>
    </source>
</evidence>
<comment type="cofactor">
    <cofactor evidence="1">
        <name>[4Fe-4S] cluster</name>
        <dbReference type="ChEBI" id="CHEBI:49883"/>
    </cofactor>
</comment>
<evidence type="ECO:0000256" key="12">
    <source>
        <dbReference type="ARBA" id="ARBA00023004"/>
    </source>
</evidence>
<evidence type="ECO:0000256" key="1">
    <source>
        <dbReference type="ARBA" id="ARBA00001966"/>
    </source>
</evidence>
<dbReference type="EnsemblPlants" id="Zm00001eb130060_T002">
    <property type="protein sequence ID" value="Zm00001eb130060_P002"/>
    <property type="gene ID" value="Zm00001eb130060"/>
</dbReference>
<dbReference type="InterPro" id="IPR036094">
    <property type="entry name" value="NadA_sf"/>
</dbReference>
<evidence type="ECO:0000256" key="5">
    <source>
        <dbReference type="ARBA" id="ARBA00022485"/>
    </source>
</evidence>
<evidence type="ECO:0000256" key="3">
    <source>
        <dbReference type="ARBA" id="ARBA00005065"/>
    </source>
</evidence>
<gene>
    <name evidence="18" type="primary">LOC103650090</name>
</gene>
<protein>
    <recommendedName>
        <fullName evidence="16">Quinolinate synthase, chloroplastic</fullName>
        <ecNumber evidence="4">2.5.1.72</ecNumber>
    </recommendedName>
</protein>
<dbReference type="GO" id="GO:0009507">
    <property type="term" value="C:chloroplast"/>
    <property type="evidence" value="ECO:0000318"/>
    <property type="project" value="GO_Central"/>
</dbReference>
<dbReference type="EnsemblPlants" id="Zm00001eb130060_T003">
    <property type="protein sequence ID" value="Zm00001eb130060_P003"/>
    <property type="gene ID" value="Zm00001eb130060"/>
</dbReference>
<evidence type="ECO:0000256" key="7">
    <source>
        <dbReference type="ARBA" id="ARBA00022640"/>
    </source>
</evidence>
<dbReference type="FunFam" id="3.40.50.10800:FF:000006">
    <property type="entry name" value="Quinolinate synthase, chloroplastic"/>
    <property type="match status" value="1"/>
</dbReference>
<reference evidence="18" key="2">
    <citation type="submission" date="2019-07" db="EMBL/GenBank/DDBJ databases">
        <authorList>
            <person name="Seetharam A."/>
            <person name="Woodhouse M."/>
            <person name="Cannon E."/>
        </authorList>
    </citation>
    <scope>NUCLEOTIDE SEQUENCE [LARGE SCALE GENOMIC DNA]</scope>
    <source>
        <strain evidence="18">cv. B73</strain>
    </source>
</reference>
<comment type="pathway">
    <text evidence="3">Cofactor biosynthesis; NAD(+) biosynthesis; quinolinate from iminoaspartate: step 1/1.</text>
</comment>
<dbReference type="GO" id="GO:0034628">
    <property type="term" value="P:'de novo' NAD+ biosynthetic process from L-aspartate"/>
    <property type="evidence" value="ECO:0000318"/>
    <property type="project" value="GO_Central"/>
</dbReference>
<dbReference type="PANTHER" id="PTHR30573:SF0">
    <property type="entry name" value="QUINOLINATE SYNTHASE, CHLOROPLASTIC"/>
    <property type="match status" value="1"/>
</dbReference>
<dbReference type="GeneID" id="103650090"/>
<proteinExistence type="evidence at protein level"/>
<evidence type="ECO:0000256" key="10">
    <source>
        <dbReference type="ARBA" id="ARBA00022723"/>
    </source>
</evidence>
<dbReference type="RefSeq" id="XP_008673973.1">
    <property type="nucleotide sequence ID" value="XM_008675751.4"/>
</dbReference>
<evidence type="ECO:0000256" key="15">
    <source>
        <dbReference type="ARBA" id="ARBA00061471"/>
    </source>
</evidence>
<dbReference type="Pfam" id="PF02445">
    <property type="entry name" value="NadA"/>
    <property type="match status" value="1"/>
</dbReference>
<dbReference type="EC" id="2.5.1.72" evidence="4"/>
<dbReference type="Pfam" id="PF02657">
    <property type="entry name" value="SufE"/>
    <property type="match status" value="1"/>
</dbReference>
<evidence type="ECO:0000259" key="17">
    <source>
        <dbReference type="Pfam" id="PF02657"/>
    </source>
</evidence>
<dbReference type="GO" id="GO:0051539">
    <property type="term" value="F:4 iron, 4 sulfur cluster binding"/>
    <property type="evidence" value="ECO:0000318"/>
    <property type="project" value="GO_Central"/>
</dbReference>
<comment type="similarity">
    <text evidence="15">Belongs to the quinolinate synthase family. Type 1 subfamily.</text>
</comment>
<evidence type="ECO:0000256" key="11">
    <source>
        <dbReference type="ARBA" id="ARBA00022946"/>
    </source>
</evidence>
<dbReference type="GO" id="GO:0008047">
    <property type="term" value="F:enzyme activator activity"/>
    <property type="evidence" value="ECO:0007669"/>
    <property type="project" value="EnsemblPlants"/>
</dbReference>
<dbReference type="SUPFAM" id="SSF82649">
    <property type="entry name" value="SufE/NifU"/>
    <property type="match status" value="1"/>
</dbReference>
<evidence type="ECO:0000256" key="4">
    <source>
        <dbReference type="ARBA" id="ARBA00012669"/>
    </source>
</evidence>
<keyword evidence="6" id="KW-0150">Chloroplast</keyword>
<dbReference type="PANTHER" id="PTHR30573">
    <property type="entry name" value="QUINOLINATE SYNTHETASE A"/>
    <property type="match status" value="1"/>
</dbReference>
<feature type="domain" description="Fe-S metabolism associated" evidence="17">
    <location>
        <begin position="81"/>
        <end position="204"/>
    </location>
</feature>
<dbReference type="GO" id="GO:0046872">
    <property type="term" value="F:metal ion binding"/>
    <property type="evidence" value="ECO:0007669"/>
    <property type="project" value="UniProtKB-KW"/>
</dbReference>
<organism evidence="18 19">
    <name type="scientific">Zea mays</name>
    <name type="common">Maize</name>
    <dbReference type="NCBI Taxonomy" id="4577"/>
    <lineage>
        <taxon>Eukaryota</taxon>
        <taxon>Viridiplantae</taxon>
        <taxon>Streptophyta</taxon>
        <taxon>Embryophyta</taxon>
        <taxon>Tracheophyta</taxon>
        <taxon>Spermatophyta</taxon>
        <taxon>Magnoliopsida</taxon>
        <taxon>Liliopsida</taxon>
        <taxon>Poales</taxon>
        <taxon>Poaceae</taxon>
        <taxon>PACMAD clade</taxon>
        <taxon>Panicoideae</taxon>
        <taxon>Andropogonodae</taxon>
        <taxon>Andropogoneae</taxon>
        <taxon>Tripsacinae</taxon>
        <taxon>Zea</taxon>
    </lineage>
</organism>
<keyword evidence="11" id="KW-0809">Transit peptide</keyword>
<dbReference type="Gramene" id="Zm00001eb130060_T002">
    <property type="protein sequence ID" value="Zm00001eb130060_P002"/>
    <property type="gene ID" value="Zm00001eb130060"/>
</dbReference>